<organism evidence="3 4">
    <name type="scientific">Setomelanomma holmii</name>
    <dbReference type="NCBI Taxonomy" id="210430"/>
    <lineage>
        <taxon>Eukaryota</taxon>
        <taxon>Fungi</taxon>
        <taxon>Dikarya</taxon>
        <taxon>Ascomycota</taxon>
        <taxon>Pezizomycotina</taxon>
        <taxon>Dothideomycetes</taxon>
        <taxon>Pleosporomycetidae</taxon>
        <taxon>Pleosporales</taxon>
        <taxon>Pleosporineae</taxon>
        <taxon>Phaeosphaeriaceae</taxon>
        <taxon>Setomelanomma</taxon>
    </lineage>
</organism>
<protein>
    <recommendedName>
        <fullName evidence="2">F-box domain-containing protein</fullName>
    </recommendedName>
</protein>
<evidence type="ECO:0000256" key="1">
    <source>
        <dbReference type="SAM" id="MobiDB-lite"/>
    </source>
</evidence>
<dbReference type="InterPro" id="IPR036322">
    <property type="entry name" value="WD40_repeat_dom_sf"/>
</dbReference>
<dbReference type="InterPro" id="IPR001810">
    <property type="entry name" value="F-box_dom"/>
</dbReference>
<dbReference type="InterPro" id="IPR039719">
    <property type="entry name" value="FBXO28"/>
</dbReference>
<gene>
    <name evidence="3" type="ORF">EK21DRAFT_79207</name>
</gene>
<proteinExistence type="predicted"/>
<dbReference type="SMART" id="SM00256">
    <property type="entry name" value="FBOX"/>
    <property type="match status" value="1"/>
</dbReference>
<dbReference type="PROSITE" id="PS50181">
    <property type="entry name" value="FBOX"/>
    <property type="match status" value="1"/>
</dbReference>
<dbReference type="Pfam" id="PF12937">
    <property type="entry name" value="F-box-like"/>
    <property type="match status" value="1"/>
</dbReference>
<dbReference type="SUPFAM" id="SSF81383">
    <property type="entry name" value="F-box domain"/>
    <property type="match status" value="1"/>
</dbReference>
<dbReference type="SUPFAM" id="SSF50978">
    <property type="entry name" value="WD40 repeat-like"/>
    <property type="match status" value="1"/>
</dbReference>
<dbReference type="Proteomes" id="UP000799777">
    <property type="component" value="Unassembled WGS sequence"/>
</dbReference>
<dbReference type="PANTHER" id="PTHR13252:SF9">
    <property type="entry name" value="F-BOX ONLY PROTEIN 28"/>
    <property type="match status" value="1"/>
</dbReference>
<dbReference type="GO" id="GO:0000209">
    <property type="term" value="P:protein polyubiquitination"/>
    <property type="evidence" value="ECO:0007669"/>
    <property type="project" value="TreeGrafter"/>
</dbReference>
<reference evidence="3" key="1">
    <citation type="journal article" date="2020" name="Stud. Mycol.">
        <title>101 Dothideomycetes genomes: a test case for predicting lifestyles and emergence of pathogens.</title>
        <authorList>
            <person name="Haridas S."/>
            <person name="Albert R."/>
            <person name="Binder M."/>
            <person name="Bloem J."/>
            <person name="Labutti K."/>
            <person name="Salamov A."/>
            <person name="Andreopoulos B."/>
            <person name="Baker S."/>
            <person name="Barry K."/>
            <person name="Bills G."/>
            <person name="Bluhm B."/>
            <person name="Cannon C."/>
            <person name="Castanera R."/>
            <person name="Culley D."/>
            <person name="Daum C."/>
            <person name="Ezra D."/>
            <person name="Gonzalez J."/>
            <person name="Henrissat B."/>
            <person name="Kuo A."/>
            <person name="Liang C."/>
            <person name="Lipzen A."/>
            <person name="Lutzoni F."/>
            <person name="Magnuson J."/>
            <person name="Mondo S."/>
            <person name="Nolan M."/>
            <person name="Ohm R."/>
            <person name="Pangilinan J."/>
            <person name="Park H.-J."/>
            <person name="Ramirez L."/>
            <person name="Alfaro M."/>
            <person name="Sun H."/>
            <person name="Tritt A."/>
            <person name="Yoshinaga Y."/>
            <person name="Zwiers L.-H."/>
            <person name="Turgeon B."/>
            <person name="Goodwin S."/>
            <person name="Spatafora J."/>
            <person name="Crous P."/>
            <person name="Grigoriev I."/>
        </authorList>
    </citation>
    <scope>NUCLEOTIDE SEQUENCE</scope>
    <source>
        <strain evidence="3">CBS 110217</strain>
    </source>
</reference>
<name>A0A9P4GYT3_9PLEO</name>
<dbReference type="AlphaFoldDB" id="A0A9P4GYT3"/>
<evidence type="ECO:0000313" key="3">
    <source>
        <dbReference type="EMBL" id="KAF2024189.1"/>
    </source>
</evidence>
<dbReference type="Gene3D" id="1.20.1280.50">
    <property type="match status" value="1"/>
</dbReference>
<sequence length="630" mass="70156">MKYLPDEIILQIISYLEPAELVNLQHVSRQLLNLSRDNNLWKTLCFAHSVAERRRRRLEAASDIDPRLAELINAANSISNAFDTSVHDPSAPSAESQLERNREKRWEALRTNWDPSYPEEKVNWYRDFIQRHAPQKIGWFQDAGNEDTGEEETRREATGAGMLFNGDGLADKLVAPLDDGSISIWDASASSDRQGKLVAKSNIGLLANKGPDLDNDTRLSQSHAIMTETGAVECVSIDNKLKKGFFAVQNVLNEVDLNTLKVVSRTPYPFPITALSESHHRTPLTVGTNWTIHLHDTRKPPAVPSSTRCELIGGATDTSFSRLDTGDFGGHVSLSQPGALSILHLPSNRDWDGNGDIWIGGRFTSMLNFDRRFFPRLRGTVHSGARLSCITSIPHSFIPHSLRVRYPPSYLREAKDTPGHTLITAGEYKGKGSLELYGLSSEPTRSINSSDSRTTRNPQACYQNRQTASSSKLLSVAPHGTRIVFSDGDGNLKWVERDGSTSVRQFNINDLQRAQPTPVVPTMTSPLQPNIEQGWGDIVQKIIPTLTPAASHTPDSLNQDNLIVWTGDGKLGMVGFGRDAPFDADEFEDALEQQVGDGNEKVREREYGMEMRRALEQQARELRWLRGYGL</sequence>
<dbReference type="EMBL" id="ML978305">
    <property type="protein sequence ID" value="KAF2024189.1"/>
    <property type="molecule type" value="Genomic_DNA"/>
</dbReference>
<feature type="compositionally biased region" description="Polar residues" evidence="1">
    <location>
        <begin position="441"/>
        <end position="459"/>
    </location>
</feature>
<evidence type="ECO:0000259" key="2">
    <source>
        <dbReference type="PROSITE" id="PS50181"/>
    </source>
</evidence>
<feature type="domain" description="F-box" evidence="2">
    <location>
        <begin position="1"/>
        <end position="44"/>
    </location>
</feature>
<dbReference type="OrthoDB" id="3219396at2759"/>
<dbReference type="InterPro" id="IPR036047">
    <property type="entry name" value="F-box-like_dom_sf"/>
</dbReference>
<keyword evidence="4" id="KW-1185">Reference proteome</keyword>
<feature type="region of interest" description="Disordered" evidence="1">
    <location>
        <begin position="439"/>
        <end position="459"/>
    </location>
</feature>
<dbReference type="PANTHER" id="PTHR13252">
    <property type="entry name" value="F-BOX ONLY PROTEIN 28"/>
    <property type="match status" value="1"/>
</dbReference>
<accession>A0A9P4GYT3</accession>
<comment type="caution">
    <text evidence="3">The sequence shown here is derived from an EMBL/GenBank/DDBJ whole genome shotgun (WGS) entry which is preliminary data.</text>
</comment>
<evidence type="ECO:0000313" key="4">
    <source>
        <dbReference type="Proteomes" id="UP000799777"/>
    </source>
</evidence>